<dbReference type="Gene3D" id="3.30.450.40">
    <property type="match status" value="1"/>
</dbReference>
<dbReference type="PROSITE" id="PS50112">
    <property type="entry name" value="PAS"/>
    <property type="match status" value="2"/>
</dbReference>
<dbReference type="RefSeq" id="WP_314518414.1">
    <property type="nucleotide sequence ID" value="NZ_JASJOU010000018.1"/>
</dbReference>
<accession>A0AAE3RDP8</accession>
<dbReference type="Gene3D" id="3.30.450.20">
    <property type="entry name" value="PAS domain"/>
    <property type="match status" value="6"/>
</dbReference>
<dbReference type="Pfam" id="PF08447">
    <property type="entry name" value="PAS_3"/>
    <property type="match status" value="3"/>
</dbReference>
<proteinExistence type="predicted"/>
<gene>
    <name evidence="8" type="ORF">QNI22_34820</name>
</gene>
<dbReference type="InterPro" id="IPR013767">
    <property type="entry name" value="PAS_fold"/>
</dbReference>
<sequence>MRADAISSDNDSDLPRLKQAEQILNKIPVACYELDHNSCFAYINRHAEVLFARSKDTLIGKSIWKEFPETRQAQCYTAITRAIQQQEPSTFEYVSSITNSWIRLSAIPNQSGVIVLATEIEETKLIQLQLKEEQRRLKSAQQIGQMGYFERYLVREELYWSDELYRIHGLEPQSEIITLDRVIAFIHPDDQEMFYETVKDALLHKNPFEITNRIIRADGQIRIVSRRMEFLIDSQGSVNRMYGIVQDITEQQKLKERQKASDALMKQAEQAAGLGSYEGELTTMTFHFSDGMFRLLGYEPYAFVPTLDFIDSLSDPEDAIEVRQIIDKAVETKQPYQYLRRVYWPNGEMHYIFSRGKVICDDKGNPIKILGMAQDVTEQKKAQAEIDEQANFIRQITEAIPGTISIYDLEQEQIVYINRKQYTRFGYSDQELNEMTNWRWIAKIVYPEDRRLLWQLLEEMPATLTDVVRRVDYRVQHKDGTIEWRRIRAKVFKRSESGAPLQYINLIQNITEEKQSESQITESQELLESIFDVSLSGISVFKTIRNELGEIIDFEWSYANKKAKEYAGHRELTGKRYVEEYPGIKEAGIFDRYIKVIEQDISDDFEVYYTYQGYECWFRLVAVKLGDGLVTSSENITERKKAELELIQVREAQTQQIQDKYYSLFNSISDGFCIIEMIWNEADEPVDYRFLEVNPAFENHTGIKDPIGKTMKELVPDHEHYWFQIYGEVARTRKPVQFEQQAQALIGGWYEVNAFAIDGSDKVAVLFRNITPRKQTEQLLHKSQEKQSFLLRLTDLLRTLHDPKEISYQAARLVGEYLGANRVGYAEDRGDNATSAITCNYIRGVSSIEGVYQYNDYGTELLKAFHEGRIVVRNDIANDPYLTESEKRAYQMAQVGATMGIPLLKEQRFTAVFFVHYQQAHSFSPEEVSLLEEAANRIWAAIEMAKAEEAIHRK</sequence>
<dbReference type="SUPFAM" id="SSF55785">
    <property type="entry name" value="PYP-like sensor domain (PAS domain)"/>
    <property type="match status" value="6"/>
</dbReference>
<dbReference type="EMBL" id="JASJOU010000018">
    <property type="protein sequence ID" value="MDJ1505883.1"/>
    <property type="molecule type" value="Genomic_DNA"/>
</dbReference>
<feature type="domain" description="PAC" evidence="7">
    <location>
        <begin position="469"/>
        <end position="522"/>
    </location>
</feature>
<dbReference type="AlphaFoldDB" id="A0AAE3RDP8"/>
<dbReference type="InterPro" id="IPR052162">
    <property type="entry name" value="Sensor_kinase/Photoreceptor"/>
</dbReference>
<keyword evidence="9" id="KW-1185">Reference proteome</keyword>
<dbReference type="Pfam" id="PF01590">
    <property type="entry name" value="GAF"/>
    <property type="match status" value="1"/>
</dbReference>
<evidence type="ECO:0000259" key="6">
    <source>
        <dbReference type="PROSITE" id="PS50112"/>
    </source>
</evidence>
<dbReference type="Gene3D" id="2.10.70.100">
    <property type="match status" value="2"/>
</dbReference>
<organism evidence="8 9">
    <name type="scientific">Xanthocytophaga agilis</name>
    <dbReference type="NCBI Taxonomy" id="3048010"/>
    <lineage>
        <taxon>Bacteria</taxon>
        <taxon>Pseudomonadati</taxon>
        <taxon>Bacteroidota</taxon>
        <taxon>Cytophagia</taxon>
        <taxon>Cytophagales</taxon>
        <taxon>Rhodocytophagaceae</taxon>
        <taxon>Xanthocytophaga</taxon>
    </lineage>
</organism>
<feature type="domain" description="PAC" evidence="7">
    <location>
        <begin position="208"/>
        <end position="260"/>
    </location>
</feature>
<dbReference type="PANTHER" id="PTHR43304:SF1">
    <property type="entry name" value="PAC DOMAIN-CONTAINING PROTEIN"/>
    <property type="match status" value="1"/>
</dbReference>
<keyword evidence="3" id="KW-0597">Phosphoprotein</keyword>
<comment type="catalytic activity">
    <reaction evidence="1">
        <text>ATP + protein L-histidine = ADP + protein N-phospho-L-histidine.</text>
        <dbReference type="EC" id="2.7.13.3"/>
    </reaction>
</comment>
<dbReference type="Pfam" id="PF13188">
    <property type="entry name" value="PAS_8"/>
    <property type="match status" value="1"/>
</dbReference>
<dbReference type="InterPro" id="IPR013655">
    <property type="entry name" value="PAS_fold_3"/>
</dbReference>
<evidence type="ECO:0000256" key="5">
    <source>
        <dbReference type="ARBA" id="ARBA00022777"/>
    </source>
</evidence>
<evidence type="ECO:0000259" key="7">
    <source>
        <dbReference type="PROSITE" id="PS50113"/>
    </source>
</evidence>
<reference evidence="8" key="1">
    <citation type="submission" date="2023-05" db="EMBL/GenBank/DDBJ databases">
        <authorList>
            <person name="Zhang X."/>
        </authorList>
    </citation>
    <scope>NUCLEOTIDE SEQUENCE</scope>
    <source>
        <strain evidence="8">BD1B2-1</strain>
    </source>
</reference>
<dbReference type="NCBIfam" id="TIGR00229">
    <property type="entry name" value="sensory_box"/>
    <property type="match status" value="3"/>
</dbReference>
<dbReference type="InterPro" id="IPR035965">
    <property type="entry name" value="PAS-like_dom_sf"/>
</dbReference>
<dbReference type="InterPro" id="IPR001610">
    <property type="entry name" value="PAC"/>
</dbReference>
<name>A0AAE3RDP8_9BACT</name>
<evidence type="ECO:0000313" key="9">
    <source>
        <dbReference type="Proteomes" id="UP001232063"/>
    </source>
</evidence>
<evidence type="ECO:0000256" key="2">
    <source>
        <dbReference type="ARBA" id="ARBA00012438"/>
    </source>
</evidence>
<protein>
    <recommendedName>
        <fullName evidence="2">histidine kinase</fullName>
        <ecNumber evidence="2">2.7.13.3</ecNumber>
    </recommendedName>
</protein>
<dbReference type="InterPro" id="IPR003018">
    <property type="entry name" value="GAF"/>
</dbReference>
<dbReference type="Pfam" id="PF00989">
    <property type="entry name" value="PAS"/>
    <property type="match status" value="1"/>
</dbReference>
<comment type="caution">
    <text evidence="8">The sequence shown here is derived from an EMBL/GenBank/DDBJ whole genome shotgun (WGS) entry which is preliminary data.</text>
</comment>
<feature type="domain" description="PAS" evidence="6">
    <location>
        <begin position="389"/>
        <end position="459"/>
    </location>
</feature>
<dbReference type="SMART" id="SM00065">
    <property type="entry name" value="GAF"/>
    <property type="match status" value="1"/>
</dbReference>
<evidence type="ECO:0000256" key="4">
    <source>
        <dbReference type="ARBA" id="ARBA00022679"/>
    </source>
</evidence>
<dbReference type="PROSITE" id="PS50113">
    <property type="entry name" value="PAC"/>
    <property type="match status" value="3"/>
</dbReference>
<dbReference type="SMART" id="SM00091">
    <property type="entry name" value="PAS"/>
    <property type="match status" value="5"/>
</dbReference>
<dbReference type="PANTHER" id="PTHR43304">
    <property type="entry name" value="PHYTOCHROME-LIKE PROTEIN CPH1"/>
    <property type="match status" value="1"/>
</dbReference>
<dbReference type="InterPro" id="IPR000700">
    <property type="entry name" value="PAS-assoc_C"/>
</dbReference>
<keyword evidence="5" id="KW-0418">Kinase</keyword>
<dbReference type="GO" id="GO:0006355">
    <property type="term" value="P:regulation of DNA-templated transcription"/>
    <property type="evidence" value="ECO:0007669"/>
    <property type="project" value="InterPro"/>
</dbReference>
<evidence type="ECO:0000256" key="3">
    <source>
        <dbReference type="ARBA" id="ARBA00022553"/>
    </source>
</evidence>
<dbReference type="InterPro" id="IPR000014">
    <property type="entry name" value="PAS"/>
</dbReference>
<evidence type="ECO:0000313" key="8">
    <source>
        <dbReference type="EMBL" id="MDJ1505883.1"/>
    </source>
</evidence>
<dbReference type="Proteomes" id="UP001232063">
    <property type="component" value="Unassembled WGS sequence"/>
</dbReference>
<dbReference type="InterPro" id="IPR029016">
    <property type="entry name" value="GAF-like_dom_sf"/>
</dbReference>
<keyword evidence="4" id="KW-0808">Transferase</keyword>
<dbReference type="GO" id="GO:0004673">
    <property type="term" value="F:protein histidine kinase activity"/>
    <property type="evidence" value="ECO:0007669"/>
    <property type="project" value="UniProtKB-EC"/>
</dbReference>
<dbReference type="CDD" id="cd00130">
    <property type="entry name" value="PAS"/>
    <property type="match status" value="4"/>
</dbReference>
<feature type="domain" description="PAC" evidence="7">
    <location>
        <begin position="332"/>
        <end position="388"/>
    </location>
</feature>
<dbReference type="EC" id="2.7.13.3" evidence="2"/>
<dbReference type="SMART" id="SM00086">
    <property type="entry name" value="PAC"/>
    <property type="match status" value="3"/>
</dbReference>
<evidence type="ECO:0000256" key="1">
    <source>
        <dbReference type="ARBA" id="ARBA00000085"/>
    </source>
</evidence>
<dbReference type="SUPFAM" id="SSF55781">
    <property type="entry name" value="GAF domain-like"/>
    <property type="match status" value="1"/>
</dbReference>
<feature type="domain" description="PAS" evidence="6">
    <location>
        <begin position="158"/>
        <end position="205"/>
    </location>
</feature>